<organism evidence="2 3">
    <name type="scientific">Crassostrea virginica</name>
    <name type="common">Eastern oyster</name>
    <dbReference type="NCBI Taxonomy" id="6565"/>
    <lineage>
        <taxon>Eukaryota</taxon>
        <taxon>Metazoa</taxon>
        <taxon>Spiralia</taxon>
        <taxon>Lophotrochozoa</taxon>
        <taxon>Mollusca</taxon>
        <taxon>Bivalvia</taxon>
        <taxon>Autobranchia</taxon>
        <taxon>Pteriomorphia</taxon>
        <taxon>Ostreida</taxon>
        <taxon>Ostreoidea</taxon>
        <taxon>Ostreidae</taxon>
        <taxon>Crassostrea</taxon>
    </lineage>
</organism>
<accession>A0A8B8CWQ8</accession>
<proteinExistence type="predicted"/>
<protein>
    <submittedName>
        <fullName evidence="3">Uncharacterized protein LOC111122572</fullName>
    </submittedName>
</protein>
<dbReference type="RefSeq" id="XP_022320070.1">
    <property type="nucleotide sequence ID" value="XM_022464362.1"/>
</dbReference>
<dbReference type="KEGG" id="cvn:111122572"/>
<dbReference type="GeneID" id="111122572"/>
<dbReference type="Proteomes" id="UP000694844">
    <property type="component" value="Chromosome 3"/>
</dbReference>
<feature type="chain" id="PRO_5034917363" evidence="1">
    <location>
        <begin position="17"/>
        <end position="121"/>
    </location>
</feature>
<evidence type="ECO:0000313" key="3">
    <source>
        <dbReference type="RefSeq" id="XP_022320070.1"/>
    </source>
</evidence>
<gene>
    <name evidence="3" type="primary">LOC111122572</name>
</gene>
<feature type="signal peptide" evidence="1">
    <location>
        <begin position="1"/>
        <end position="16"/>
    </location>
</feature>
<dbReference type="AlphaFoldDB" id="A0A8B8CWQ8"/>
<dbReference type="OrthoDB" id="6160405at2759"/>
<name>A0A8B8CWQ8_CRAVI</name>
<keyword evidence="2" id="KW-1185">Reference proteome</keyword>
<reference evidence="3" key="1">
    <citation type="submission" date="2025-08" db="UniProtKB">
        <authorList>
            <consortium name="RefSeq"/>
        </authorList>
    </citation>
    <scope>IDENTIFICATION</scope>
    <source>
        <tissue evidence="3">Whole sample</tissue>
    </source>
</reference>
<keyword evidence="1" id="KW-0732">Signal</keyword>
<sequence>MHRLFVLACLLSVAVAMTTHGHGHHHTGPTHHPINEAFSFHYDAHSHTMAVKTHRHCYLYALSSAEQTSVHSSTGLHSIEKTMIDLIDAHGNHVAVSTSDLTAMGHGLAHFCDKLAALRIN</sequence>
<evidence type="ECO:0000256" key="1">
    <source>
        <dbReference type="SAM" id="SignalP"/>
    </source>
</evidence>
<evidence type="ECO:0000313" key="2">
    <source>
        <dbReference type="Proteomes" id="UP000694844"/>
    </source>
</evidence>